<protein>
    <recommendedName>
        <fullName evidence="3">SatD family (SatD)</fullName>
    </recommendedName>
</protein>
<dbReference type="Proteomes" id="UP001317779">
    <property type="component" value="Chromosome"/>
</dbReference>
<proteinExistence type="predicted"/>
<keyword evidence="2" id="KW-1185">Reference proteome</keyword>
<evidence type="ECO:0000313" key="2">
    <source>
        <dbReference type="Proteomes" id="UP001317779"/>
    </source>
</evidence>
<organism evidence="1 2">
    <name type="scientific">Microbacterium terricola</name>
    <dbReference type="NCBI Taxonomy" id="344163"/>
    <lineage>
        <taxon>Bacteria</taxon>
        <taxon>Bacillati</taxon>
        <taxon>Actinomycetota</taxon>
        <taxon>Actinomycetes</taxon>
        <taxon>Micrococcales</taxon>
        <taxon>Microbacteriaceae</taxon>
        <taxon>Microbacterium</taxon>
    </lineage>
</organism>
<evidence type="ECO:0000313" key="1">
    <source>
        <dbReference type="EMBL" id="BDV30299.1"/>
    </source>
</evidence>
<dbReference type="EMBL" id="AP027141">
    <property type="protein sequence ID" value="BDV30299.1"/>
    <property type="molecule type" value="Genomic_DNA"/>
</dbReference>
<reference evidence="1 2" key="1">
    <citation type="submission" date="2022-12" db="EMBL/GenBank/DDBJ databases">
        <title>Microbacterium terricola strain KV-448 chromosome, complete genome.</title>
        <authorList>
            <person name="Oshima T."/>
            <person name="Moriya T."/>
            <person name="Bessho Y."/>
        </authorList>
    </citation>
    <scope>NUCLEOTIDE SEQUENCE [LARGE SCALE GENOMIC DNA]</scope>
    <source>
        <strain evidence="1 2">KV-448</strain>
    </source>
</reference>
<gene>
    <name evidence="1" type="ORF">Microterr_09590</name>
</gene>
<sequence>MPVALTADIIGSRLLPDRPAAQQHLDRAIARVADDLPVAVRALRPIVGDEMQGVYATLGDAMATTLLLRLALPDGIECRFGLGIGEVGVIPSATGDIPEGPAWWAARAAIDLVHATQQRAIPGARTWVVAGEGTDAADARDATLANAYLVARDQLVTPMSERTRRLVYGRCLGTTQRRLAQEEGITQSAVSQALSTAGAAAVVEGFALLRGF</sequence>
<evidence type="ECO:0008006" key="3">
    <source>
        <dbReference type="Google" id="ProtNLM"/>
    </source>
</evidence>
<dbReference type="RefSeq" id="WP_263795839.1">
    <property type="nucleotide sequence ID" value="NZ_AP027141.1"/>
</dbReference>
<accession>A0ABM8DXI1</accession>
<dbReference type="InterPro" id="IPR032580">
    <property type="entry name" value="SatD"/>
</dbReference>
<dbReference type="Pfam" id="PF16264">
    <property type="entry name" value="SatD"/>
    <property type="match status" value="1"/>
</dbReference>
<name>A0ABM8DXI1_9MICO</name>